<dbReference type="AlphaFoldDB" id="A0A7C9PPJ1"/>
<dbReference type="EMBL" id="JAAGWZ010000004">
    <property type="protein sequence ID" value="NEM92191.1"/>
    <property type="molecule type" value="Genomic_DNA"/>
</dbReference>
<proteinExistence type="predicted"/>
<evidence type="ECO:0000256" key="1">
    <source>
        <dbReference type="SAM" id="SignalP"/>
    </source>
</evidence>
<gene>
    <name evidence="2" type="ORF">G3T37_12595</name>
</gene>
<sequence>MLAVAIIGAICAVALSVLPVSSALAERASVGSAADAAALAGADVAAGLAPGEPCAVAARIARANGAVLTACGTDGPVVTVTAETVAAGIPVVARARAGPPGWGTD</sequence>
<name>A0A7C9PPJ1_9MICO</name>
<accession>A0A7C9PPJ1</accession>
<protein>
    <recommendedName>
        <fullName evidence="4">Helicase</fullName>
    </recommendedName>
</protein>
<evidence type="ECO:0000313" key="2">
    <source>
        <dbReference type="EMBL" id="NEM92191.1"/>
    </source>
</evidence>
<reference evidence="2 3" key="1">
    <citation type="journal article" date="2014" name="Int. J. Syst. Evol. Microbiol.">
        <title>Description of Galbitalea soli gen. nov., sp. nov., and Frondihabitans sucicola sp. nov.</title>
        <authorList>
            <person name="Kim S.J."/>
            <person name="Lim J.M."/>
            <person name="Ahn J.H."/>
            <person name="Weon H.Y."/>
            <person name="Hamada M."/>
            <person name="Suzuki K."/>
            <person name="Ahn T.Y."/>
            <person name="Kwon S.W."/>
        </authorList>
    </citation>
    <scope>NUCLEOTIDE SEQUENCE [LARGE SCALE GENOMIC DNA]</scope>
    <source>
        <strain evidence="2 3">NBRC 108727</strain>
    </source>
</reference>
<evidence type="ECO:0000313" key="3">
    <source>
        <dbReference type="Proteomes" id="UP000479756"/>
    </source>
</evidence>
<dbReference type="InterPro" id="IPR021202">
    <property type="entry name" value="Rv3654c-like"/>
</dbReference>
<feature type="chain" id="PRO_5028964236" description="Helicase" evidence="1">
    <location>
        <begin position="26"/>
        <end position="105"/>
    </location>
</feature>
<feature type="signal peptide" evidence="1">
    <location>
        <begin position="1"/>
        <end position="25"/>
    </location>
</feature>
<keyword evidence="3" id="KW-1185">Reference proteome</keyword>
<dbReference type="Proteomes" id="UP000479756">
    <property type="component" value="Unassembled WGS sequence"/>
</dbReference>
<organism evidence="2 3">
    <name type="scientific">Galbitalea soli</name>
    <dbReference type="NCBI Taxonomy" id="1268042"/>
    <lineage>
        <taxon>Bacteria</taxon>
        <taxon>Bacillati</taxon>
        <taxon>Actinomycetota</taxon>
        <taxon>Actinomycetes</taxon>
        <taxon>Micrococcales</taxon>
        <taxon>Microbacteriaceae</taxon>
        <taxon>Galbitalea</taxon>
    </lineage>
</organism>
<dbReference type="NCBIfam" id="TIGR03816">
    <property type="entry name" value="tadE_like_DECH"/>
    <property type="match status" value="1"/>
</dbReference>
<evidence type="ECO:0008006" key="4">
    <source>
        <dbReference type="Google" id="ProtNLM"/>
    </source>
</evidence>
<comment type="caution">
    <text evidence="2">The sequence shown here is derived from an EMBL/GenBank/DDBJ whole genome shotgun (WGS) entry which is preliminary data.</text>
</comment>
<keyword evidence="1" id="KW-0732">Signal</keyword>